<accession>A0A1G8H8E5</accession>
<dbReference type="InterPro" id="IPR009000">
    <property type="entry name" value="Transl_B-barrel_sf"/>
</dbReference>
<keyword evidence="3 5" id="KW-0698">rRNA processing</keyword>
<dbReference type="SUPFAM" id="SSF50447">
    <property type="entry name" value="Translation proteins"/>
    <property type="match status" value="1"/>
</dbReference>
<keyword evidence="1 5" id="KW-0963">Cytoplasm</keyword>
<keyword evidence="2 5" id="KW-0690">Ribosome biogenesis</keyword>
<dbReference type="GO" id="GO:0006364">
    <property type="term" value="P:rRNA processing"/>
    <property type="evidence" value="ECO:0007669"/>
    <property type="project" value="UniProtKB-UniRule"/>
</dbReference>
<dbReference type="GO" id="GO:0043022">
    <property type="term" value="F:ribosome binding"/>
    <property type="evidence" value="ECO:0007669"/>
    <property type="project" value="InterPro"/>
</dbReference>
<dbReference type="PANTHER" id="PTHR33692">
    <property type="entry name" value="RIBOSOME MATURATION FACTOR RIMM"/>
    <property type="match status" value="1"/>
</dbReference>
<dbReference type="HAMAP" id="MF_00014">
    <property type="entry name" value="Ribosome_mat_RimM"/>
    <property type="match status" value="1"/>
</dbReference>
<dbReference type="Pfam" id="PF01782">
    <property type="entry name" value="RimM"/>
    <property type="match status" value="1"/>
</dbReference>
<evidence type="ECO:0000313" key="9">
    <source>
        <dbReference type="Proteomes" id="UP000198945"/>
    </source>
</evidence>
<evidence type="ECO:0000259" key="7">
    <source>
        <dbReference type="Pfam" id="PF24986"/>
    </source>
</evidence>
<organism evidence="8 9">
    <name type="scientific">Halanaerobium congolense</name>
    <dbReference type="NCBI Taxonomy" id="54121"/>
    <lineage>
        <taxon>Bacteria</taxon>
        <taxon>Bacillati</taxon>
        <taxon>Bacillota</taxon>
        <taxon>Clostridia</taxon>
        <taxon>Halanaerobiales</taxon>
        <taxon>Halanaerobiaceae</taxon>
        <taxon>Halanaerobium</taxon>
    </lineage>
</organism>
<keyword evidence="4 5" id="KW-0143">Chaperone</keyword>
<reference evidence="8 9" key="1">
    <citation type="submission" date="2016-10" db="EMBL/GenBank/DDBJ databases">
        <authorList>
            <person name="de Groot N.N."/>
        </authorList>
    </citation>
    <scope>NUCLEOTIDE SEQUENCE [LARGE SCALE GENOMIC DNA]</scope>
    <source>
        <strain evidence="8 9">WG7</strain>
    </source>
</reference>
<proteinExistence type="inferred from homology"/>
<dbReference type="InterPro" id="IPR011033">
    <property type="entry name" value="PRC_barrel-like_sf"/>
</dbReference>
<comment type="similarity">
    <text evidence="5">Belongs to the RimM family.</text>
</comment>
<dbReference type="RefSeq" id="WP_089716688.1">
    <property type="nucleotide sequence ID" value="NZ_FNEH01000001.1"/>
</dbReference>
<dbReference type="Proteomes" id="UP000198945">
    <property type="component" value="Unassembled WGS sequence"/>
</dbReference>
<comment type="function">
    <text evidence="5">An accessory protein needed during the final step in the assembly of 30S ribosomal subunit, possibly for assembly of the head region. Essential for efficient processing of 16S rRNA. May be needed both before and after RbfA during the maturation of 16S rRNA. It has affinity for free ribosomal 30S subunits but not for 70S ribosomes.</text>
</comment>
<dbReference type="Pfam" id="PF24986">
    <property type="entry name" value="PRC_RimM"/>
    <property type="match status" value="1"/>
</dbReference>
<evidence type="ECO:0000256" key="1">
    <source>
        <dbReference type="ARBA" id="ARBA00022490"/>
    </source>
</evidence>
<dbReference type="SUPFAM" id="SSF50346">
    <property type="entry name" value="PRC-barrel domain"/>
    <property type="match status" value="1"/>
</dbReference>
<dbReference type="NCBIfam" id="TIGR02273">
    <property type="entry name" value="16S_RimM"/>
    <property type="match status" value="1"/>
</dbReference>
<dbReference type="InterPro" id="IPR056792">
    <property type="entry name" value="PRC_RimM"/>
</dbReference>
<sequence>MNDNYLEIGIITRFQGNKGEVRIKATTDIPERFLDLNFVYLKRGKELKELEIEYIRFHKQFVIIKFFAVNSIDEAEKFKNYQVLIDKSEKYLLPEDNFYVSDLIDCEVYLESGRYLGTLIDVVDTSGTDIFLVQGQDKKYMLPASREMILEIDLENKKIIVDPIPGILDL</sequence>
<evidence type="ECO:0000256" key="2">
    <source>
        <dbReference type="ARBA" id="ARBA00022517"/>
    </source>
</evidence>
<dbReference type="Gene3D" id="2.30.30.240">
    <property type="entry name" value="PRC-barrel domain"/>
    <property type="match status" value="1"/>
</dbReference>
<feature type="domain" description="RimM N-terminal" evidence="6">
    <location>
        <begin position="8"/>
        <end position="88"/>
    </location>
</feature>
<dbReference type="InterPro" id="IPR011961">
    <property type="entry name" value="RimM"/>
</dbReference>
<protein>
    <recommendedName>
        <fullName evidence="5">Ribosome maturation factor RimM</fullName>
    </recommendedName>
</protein>
<dbReference type="GO" id="GO:0005840">
    <property type="term" value="C:ribosome"/>
    <property type="evidence" value="ECO:0007669"/>
    <property type="project" value="InterPro"/>
</dbReference>
<evidence type="ECO:0000256" key="5">
    <source>
        <dbReference type="HAMAP-Rule" id="MF_00014"/>
    </source>
</evidence>
<gene>
    <name evidence="5" type="primary">rimM</name>
    <name evidence="8" type="ORF">SAMN04515654_10118</name>
</gene>
<comment type="domain">
    <text evidence="5">The PRC barrel domain binds ribosomal protein uS19.</text>
</comment>
<dbReference type="AlphaFoldDB" id="A0A1G8H8E5"/>
<evidence type="ECO:0000256" key="3">
    <source>
        <dbReference type="ARBA" id="ARBA00022552"/>
    </source>
</evidence>
<comment type="subcellular location">
    <subcellularLocation>
        <location evidence="5">Cytoplasm</location>
    </subcellularLocation>
</comment>
<dbReference type="PANTHER" id="PTHR33692:SF1">
    <property type="entry name" value="RIBOSOME MATURATION FACTOR RIMM"/>
    <property type="match status" value="1"/>
</dbReference>
<comment type="subunit">
    <text evidence="5">Binds ribosomal protein uS19.</text>
</comment>
<name>A0A1G8H8E5_9FIRM</name>
<dbReference type="GO" id="GO:0005737">
    <property type="term" value="C:cytoplasm"/>
    <property type="evidence" value="ECO:0007669"/>
    <property type="project" value="UniProtKB-SubCell"/>
</dbReference>
<dbReference type="InterPro" id="IPR036976">
    <property type="entry name" value="RimM_N_sf"/>
</dbReference>
<evidence type="ECO:0000256" key="4">
    <source>
        <dbReference type="ARBA" id="ARBA00023186"/>
    </source>
</evidence>
<dbReference type="EMBL" id="FNEH01000001">
    <property type="protein sequence ID" value="SDI02912.1"/>
    <property type="molecule type" value="Genomic_DNA"/>
</dbReference>
<dbReference type="InterPro" id="IPR002676">
    <property type="entry name" value="RimM_N"/>
</dbReference>
<dbReference type="GO" id="GO:0042274">
    <property type="term" value="P:ribosomal small subunit biogenesis"/>
    <property type="evidence" value="ECO:0007669"/>
    <property type="project" value="UniProtKB-UniRule"/>
</dbReference>
<dbReference type="Gene3D" id="2.40.30.60">
    <property type="entry name" value="RimM"/>
    <property type="match status" value="1"/>
</dbReference>
<evidence type="ECO:0000313" key="8">
    <source>
        <dbReference type="EMBL" id="SDI02912.1"/>
    </source>
</evidence>
<evidence type="ECO:0000259" key="6">
    <source>
        <dbReference type="Pfam" id="PF01782"/>
    </source>
</evidence>
<feature type="domain" description="Ribosome maturation factor RimM PRC barrel" evidence="7">
    <location>
        <begin position="101"/>
        <end position="164"/>
    </location>
</feature>